<dbReference type="CDD" id="cd03675">
    <property type="entry name" value="NUDIX_Hydrolase"/>
    <property type="match status" value="1"/>
</dbReference>
<dbReference type="InterPro" id="IPR033713">
    <property type="entry name" value="NudJ"/>
</dbReference>
<evidence type="ECO:0000256" key="3">
    <source>
        <dbReference type="ARBA" id="ARBA00015552"/>
    </source>
</evidence>
<keyword evidence="7" id="KW-1185">Reference proteome</keyword>
<gene>
    <name evidence="4" type="primary">nudJ</name>
    <name evidence="6" type="ORF">GCM10007907_29380</name>
</gene>
<reference evidence="7" key="1">
    <citation type="journal article" date="2019" name="Int. J. Syst. Evol. Microbiol.">
        <title>The Global Catalogue of Microorganisms (GCM) 10K type strain sequencing project: providing services to taxonomists for standard genome sequencing and annotation.</title>
        <authorList>
            <consortium name="The Broad Institute Genomics Platform"/>
            <consortium name="The Broad Institute Genome Sequencing Center for Infectious Disease"/>
            <person name="Wu L."/>
            <person name="Ma J."/>
        </authorList>
    </citation>
    <scope>NUCLEOTIDE SEQUENCE [LARGE SCALE GENOMIC DNA]</scope>
    <source>
        <strain evidence="7">NBRC 110044</strain>
    </source>
</reference>
<evidence type="ECO:0000313" key="6">
    <source>
        <dbReference type="EMBL" id="GLR14148.1"/>
    </source>
</evidence>
<feature type="domain" description="Nudix hydrolase" evidence="5">
    <location>
        <begin position="5"/>
        <end position="155"/>
    </location>
</feature>
<dbReference type="PANTHER" id="PTHR43222">
    <property type="entry name" value="NUDIX HYDROLASE 23"/>
    <property type="match status" value="1"/>
</dbReference>
<comment type="similarity">
    <text evidence="1 4">Belongs to the Nudix hydrolase family. NudJ subfamily.</text>
</comment>
<evidence type="ECO:0000256" key="1">
    <source>
        <dbReference type="ARBA" id="ARBA00007608"/>
    </source>
</evidence>
<dbReference type="InterPro" id="IPR000086">
    <property type="entry name" value="NUDIX_hydrolase_dom"/>
</dbReference>
<keyword evidence="4 6" id="KW-0378">Hydrolase</keyword>
<dbReference type="PROSITE" id="PS51462">
    <property type="entry name" value="NUDIX"/>
    <property type="match status" value="1"/>
</dbReference>
<keyword evidence="4" id="KW-0460">Magnesium</keyword>
<evidence type="ECO:0000259" key="5">
    <source>
        <dbReference type="PROSITE" id="PS51462"/>
    </source>
</evidence>
<comment type="caution">
    <text evidence="6">The sequence shown here is derived from an EMBL/GenBank/DDBJ whole genome shotgun (WGS) entry which is preliminary data.</text>
</comment>
<name>A0ABQ5YJK3_9NEIS</name>
<dbReference type="EC" id="3.6.1.-" evidence="4"/>
<comment type="subunit">
    <text evidence="2 4">Monomer.</text>
</comment>
<accession>A0ABQ5YJK3</accession>
<proteinExistence type="inferred from homology"/>
<sequence length="175" mass="19349">MSDPIWKPNTTVAVLVEQAGRYLLVEELTEHGRRYNQPAGHLDDDESLLAAAIREAREETAYQVCPTALVGIYQWSPPGKPGLTYLRFAYAADLAPGQVAGAGVCSHRFAAEARPGDVVAVLDDGIVRAVWLSYEEVLACQAQHRSPLVLQCIEDYRAGRRYPLDLIRHYDKDAA</sequence>
<evidence type="ECO:0000313" key="7">
    <source>
        <dbReference type="Proteomes" id="UP001156706"/>
    </source>
</evidence>
<dbReference type="EMBL" id="BSOG01000003">
    <property type="protein sequence ID" value="GLR14148.1"/>
    <property type="molecule type" value="Genomic_DNA"/>
</dbReference>
<comment type="cofactor">
    <cofactor evidence="4">
        <name>Mg(2+)</name>
        <dbReference type="ChEBI" id="CHEBI:18420"/>
    </cofactor>
</comment>
<dbReference type="RefSeq" id="WP_284197227.1">
    <property type="nucleotide sequence ID" value="NZ_BSOG01000003.1"/>
</dbReference>
<protein>
    <recommendedName>
        <fullName evidence="3 4">Phosphatase NudJ</fullName>
        <ecNumber evidence="4">3.6.1.-</ecNumber>
    </recommendedName>
</protein>
<evidence type="ECO:0000256" key="2">
    <source>
        <dbReference type="ARBA" id="ARBA00011245"/>
    </source>
</evidence>
<evidence type="ECO:0000256" key="4">
    <source>
        <dbReference type="RuleBase" id="RU364043"/>
    </source>
</evidence>
<dbReference type="Proteomes" id="UP001156706">
    <property type="component" value="Unassembled WGS sequence"/>
</dbReference>
<organism evidence="6 7">
    <name type="scientific">Chitinimonas prasina</name>
    <dbReference type="NCBI Taxonomy" id="1434937"/>
    <lineage>
        <taxon>Bacteria</taxon>
        <taxon>Pseudomonadati</taxon>
        <taxon>Pseudomonadota</taxon>
        <taxon>Betaproteobacteria</taxon>
        <taxon>Neisseriales</taxon>
        <taxon>Chitinibacteraceae</taxon>
        <taxon>Chitinimonas</taxon>
    </lineage>
</organism>
<dbReference type="Gene3D" id="3.90.79.10">
    <property type="entry name" value="Nucleoside Triphosphate Pyrophosphohydrolase"/>
    <property type="match status" value="1"/>
</dbReference>
<dbReference type="Pfam" id="PF00293">
    <property type="entry name" value="NUDIX"/>
    <property type="match status" value="1"/>
</dbReference>
<dbReference type="InterPro" id="IPR015797">
    <property type="entry name" value="NUDIX_hydrolase-like_dom_sf"/>
</dbReference>
<dbReference type="SUPFAM" id="SSF55811">
    <property type="entry name" value="Nudix"/>
    <property type="match status" value="1"/>
</dbReference>
<dbReference type="PANTHER" id="PTHR43222:SF11">
    <property type="entry name" value="PHOSPHATASE NUDJ"/>
    <property type="match status" value="1"/>
</dbReference>
<dbReference type="GO" id="GO:0016787">
    <property type="term" value="F:hydrolase activity"/>
    <property type="evidence" value="ECO:0007669"/>
    <property type="project" value="UniProtKB-KW"/>
</dbReference>